<feature type="region of interest" description="Disordered" evidence="1">
    <location>
        <begin position="28"/>
        <end position="64"/>
    </location>
</feature>
<reference evidence="4" key="1">
    <citation type="submission" date="2024-04" db="EMBL/GenBank/DDBJ databases">
        <authorList>
            <person name="Shaw F."/>
            <person name="Minotto A."/>
        </authorList>
    </citation>
    <scope>NUCLEOTIDE SEQUENCE [LARGE SCALE GENOMIC DNA]</scope>
</reference>
<protein>
    <submittedName>
        <fullName evidence="3">Uncharacterized protein</fullName>
    </submittedName>
</protein>
<keyword evidence="4" id="KW-1185">Reference proteome</keyword>
<evidence type="ECO:0000313" key="4">
    <source>
        <dbReference type="Proteomes" id="UP001497453"/>
    </source>
</evidence>
<evidence type="ECO:0000313" key="3">
    <source>
        <dbReference type="EMBL" id="CAL1708534.1"/>
    </source>
</evidence>
<keyword evidence="2" id="KW-0472">Membrane</keyword>
<organism evidence="3 4">
    <name type="scientific">Somion occarium</name>
    <dbReference type="NCBI Taxonomy" id="3059160"/>
    <lineage>
        <taxon>Eukaryota</taxon>
        <taxon>Fungi</taxon>
        <taxon>Dikarya</taxon>
        <taxon>Basidiomycota</taxon>
        <taxon>Agaricomycotina</taxon>
        <taxon>Agaricomycetes</taxon>
        <taxon>Polyporales</taxon>
        <taxon>Cerrenaceae</taxon>
        <taxon>Somion</taxon>
    </lineage>
</organism>
<keyword evidence="2" id="KW-1133">Transmembrane helix</keyword>
<evidence type="ECO:0000256" key="2">
    <source>
        <dbReference type="SAM" id="Phobius"/>
    </source>
</evidence>
<evidence type="ECO:0000256" key="1">
    <source>
        <dbReference type="SAM" id="MobiDB-lite"/>
    </source>
</evidence>
<gene>
    <name evidence="3" type="ORF">GFSPODELE1_LOCUS6888</name>
</gene>
<dbReference type="EMBL" id="OZ037948">
    <property type="protein sequence ID" value="CAL1708534.1"/>
    <property type="molecule type" value="Genomic_DNA"/>
</dbReference>
<name>A0ABP1DPF2_9APHY</name>
<accession>A0ABP1DPF2</accession>
<keyword evidence="2" id="KW-0812">Transmembrane</keyword>
<dbReference type="Proteomes" id="UP001497453">
    <property type="component" value="Chromosome 5"/>
</dbReference>
<proteinExistence type="predicted"/>
<feature type="transmembrane region" description="Helical" evidence="2">
    <location>
        <begin position="81"/>
        <end position="101"/>
    </location>
</feature>
<sequence>MHVEYGSCCGRQLELLWKTIFIAEVTDDDTHNSTPSGIRKRSEEKDTTTTSKRRTKISTLSARSHTKDQPQRIVKECLAPFNRLSLLLYLAIVVVLHQRFWT</sequence>